<sequence length="258" mass="27922">MDSLSDHYIRDVASAMAAVLGSRLVGVYLHGSAVLGGFDARRSDIDALVVCEHPMTADEQAAAAERLSNDRLPCPAHGLELSVVTLPVTLHPKAQPPFELHVTTAPDNTKVVDGHGHEGDPDLVLHFAVCRQAGRLVGPGRAPAAVFAPVAHDLVLAQLVPELRWAAEHAPGEYAVLNACRAWRFAVDGTLVSKIDGGQWALRHVSTADHELVRSALDRQRCLPAAELDPREVTRFAHWILSRIIDASATPMNTHERR</sequence>
<evidence type="ECO:0000256" key="1">
    <source>
        <dbReference type="ARBA" id="ARBA00022679"/>
    </source>
</evidence>
<dbReference type="SUPFAM" id="SSF81301">
    <property type="entry name" value="Nucleotidyltransferase"/>
    <property type="match status" value="1"/>
</dbReference>
<keyword evidence="3" id="KW-0548">Nucleotidyltransferase</keyword>
<dbReference type="EC" id="2.7.7.47" evidence="3"/>
<comment type="caution">
    <text evidence="3">The sequence shown here is derived from an EMBL/GenBank/DDBJ whole genome shotgun (WGS) entry which is preliminary data.</text>
</comment>
<proteinExistence type="predicted"/>
<keyword evidence="4" id="KW-1185">Reference proteome</keyword>
<keyword evidence="1 3" id="KW-0808">Transferase</keyword>
<protein>
    <submittedName>
        <fullName evidence="3">Streptomycin 3'-adenylyltransferase</fullName>
        <ecNumber evidence="3">2.7.7.47</ecNumber>
    </submittedName>
</protein>
<dbReference type="Pfam" id="PF13427">
    <property type="entry name" value="AadA_C"/>
    <property type="match status" value="1"/>
</dbReference>
<dbReference type="CDD" id="cd05403">
    <property type="entry name" value="NT_KNTase_like"/>
    <property type="match status" value="1"/>
</dbReference>
<dbReference type="InterPro" id="IPR025184">
    <property type="entry name" value="AadA_C"/>
</dbReference>
<accession>A0ABR9M7C3</accession>
<dbReference type="InterPro" id="IPR043519">
    <property type="entry name" value="NT_sf"/>
</dbReference>
<feature type="domain" description="Adenylyltransferase AadA C-terminal" evidence="2">
    <location>
        <begin position="161"/>
        <end position="241"/>
    </location>
</feature>
<dbReference type="Gene3D" id="3.30.460.10">
    <property type="entry name" value="Beta Polymerase, domain 2"/>
    <property type="match status" value="1"/>
</dbReference>
<organism evidence="3 4">
    <name type="scientific">Nonomuraea angiospora</name>
    <dbReference type="NCBI Taxonomy" id="46172"/>
    <lineage>
        <taxon>Bacteria</taxon>
        <taxon>Bacillati</taxon>
        <taxon>Actinomycetota</taxon>
        <taxon>Actinomycetes</taxon>
        <taxon>Streptosporangiales</taxon>
        <taxon>Streptosporangiaceae</taxon>
        <taxon>Nonomuraea</taxon>
    </lineage>
</organism>
<dbReference type="GO" id="GO:0009012">
    <property type="term" value="F:aminoglycoside 3''-adenylyltransferase activity"/>
    <property type="evidence" value="ECO:0007669"/>
    <property type="project" value="UniProtKB-EC"/>
</dbReference>
<evidence type="ECO:0000313" key="4">
    <source>
        <dbReference type="Proteomes" id="UP000633509"/>
    </source>
</evidence>
<gene>
    <name evidence="3" type="ORF">H4W80_007069</name>
</gene>
<evidence type="ECO:0000259" key="2">
    <source>
        <dbReference type="Pfam" id="PF13427"/>
    </source>
</evidence>
<dbReference type="Proteomes" id="UP000633509">
    <property type="component" value="Unassembled WGS sequence"/>
</dbReference>
<dbReference type="RefSeq" id="WP_192788964.1">
    <property type="nucleotide sequence ID" value="NZ_JADBEK010000001.1"/>
</dbReference>
<dbReference type="EMBL" id="JADBEK010000001">
    <property type="protein sequence ID" value="MBE1588811.1"/>
    <property type="molecule type" value="Genomic_DNA"/>
</dbReference>
<reference evidence="3 4" key="1">
    <citation type="submission" date="2020-10" db="EMBL/GenBank/DDBJ databases">
        <title>Sequencing the genomes of 1000 actinobacteria strains.</title>
        <authorList>
            <person name="Klenk H.-P."/>
        </authorList>
    </citation>
    <scope>NUCLEOTIDE SEQUENCE [LARGE SCALE GENOMIC DNA]</scope>
    <source>
        <strain evidence="3 4">DSM 43173</strain>
    </source>
</reference>
<evidence type="ECO:0000313" key="3">
    <source>
        <dbReference type="EMBL" id="MBE1588811.1"/>
    </source>
</evidence>
<name>A0ABR9M7C3_9ACTN</name>